<feature type="domain" description="BTB" evidence="1">
    <location>
        <begin position="310"/>
        <end position="377"/>
    </location>
</feature>
<dbReference type="OrthoDB" id="3650515at2759"/>
<proteinExistence type="predicted"/>
<dbReference type="STRING" id="357750.A0A2S6CGI1"/>
<dbReference type="AlphaFoldDB" id="A0A2S6CGI1"/>
<dbReference type="PROSITE" id="PS50097">
    <property type="entry name" value="BTB"/>
    <property type="match status" value="2"/>
</dbReference>
<dbReference type="PANTHER" id="PTHR47843">
    <property type="entry name" value="BTB DOMAIN-CONTAINING PROTEIN-RELATED"/>
    <property type="match status" value="1"/>
</dbReference>
<dbReference type="EMBL" id="PNEN01000442">
    <property type="protein sequence ID" value="PPJ58850.1"/>
    <property type="molecule type" value="Genomic_DNA"/>
</dbReference>
<organism evidence="2 3">
    <name type="scientific">Cercospora berteroae</name>
    <dbReference type="NCBI Taxonomy" id="357750"/>
    <lineage>
        <taxon>Eukaryota</taxon>
        <taxon>Fungi</taxon>
        <taxon>Dikarya</taxon>
        <taxon>Ascomycota</taxon>
        <taxon>Pezizomycotina</taxon>
        <taxon>Dothideomycetes</taxon>
        <taxon>Dothideomycetidae</taxon>
        <taxon>Mycosphaerellales</taxon>
        <taxon>Mycosphaerellaceae</taxon>
        <taxon>Cercospora</taxon>
    </lineage>
</organism>
<dbReference type="PANTHER" id="PTHR47843:SF5">
    <property type="entry name" value="BTB_POZ DOMAIN PROTEIN"/>
    <property type="match status" value="1"/>
</dbReference>
<evidence type="ECO:0000259" key="1">
    <source>
        <dbReference type="PROSITE" id="PS50097"/>
    </source>
</evidence>
<evidence type="ECO:0000313" key="2">
    <source>
        <dbReference type="EMBL" id="PPJ58850.1"/>
    </source>
</evidence>
<dbReference type="Proteomes" id="UP000237631">
    <property type="component" value="Unassembled WGS sequence"/>
</dbReference>
<dbReference type="InterPro" id="IPR011333">
    <property type="entry name" value="SKP1/BTB/POZ_sf"/>
</dbReference>
<evidence type="ECO:0000313" key="3">
    <source>
        <dbReference type="Proteomes" id="UP000237631"/>
    </source>
</evidence>
<feature type="domain" description="BTB" evidence="1">
    <location>
        <begin position="23"/>
        <end position="90"/>
    </location>
</feature>
<dbReference type="CDD" id="cd18186">
    <property type="entry name" value="BTB_POZ_ZBTB_KLHL-like"/>
    <property type="match status" value="2"/>
</dbReference>
<dbReference type="Pfam" id="PF00651">
    <property type="entry name" value="BTB"/>
    <property type="match status" value="2"/>
</dbReference>
<dbReference type="SMART" id="SM00225">
    <property type="entry name" value="BTB"/>
    <property type="match status" value="2"/>
</dbReference>
<reference evidence="3" key="1">
    <citation type="journal article" date="2017" name="bioRxiv">
        <title>Conservation of a gene cluster reveals novel cercosporin biosynthetic mechanisms and extends production to the genus Colletotrichum.</title>
        <authorList>
            <person name="de Jonge R."/>
            <person name="Ebert M.K."/>
            <person name="Huitt-Roehl C.R."/>
            <person name="Pal P."/>
            <person name="Suttle J.C."/>
            <person name="Spanner R.E."/>
            <person name="Neubauer J.D."/>
            <person name="Jurick W.M.II."/>
            <person name="Stott K.A."/>
            <person name="Secor G.A."/>
            <person name="Thomma B.P.H.J."/>
            <person name="Van de Peer Y."/>
            <person name="Townsend C.A."/>
            <person name="Bolton M.D."/>
        </authorList>
    </citation>
    <scope>NUCLEOTIDE SEQUENCE [LARGE SCALE GENOMIC DNA]</scope>
    <source>
        <strain evidence="3">CBS538.71</strain>
    </source>
</reference>
<protein>
    <recommendedName>
        <fullName evidence="1">BTB domain-containing protein</fullName>
    </recommendedName>
</protein>
<comment type="caution">
    <text evidence="2">The sequence shown here is derived from an EMBL/GenBank/DDBJ whole genome shotgun (WGS) entry which is preliminary data.</text>
</comment>
<accession>A0A2S6CGI1</accession>
<keyword evidence="3" id="KW-1185">Reference proteome</keyword>
<dbReference type="SUPFAM" id="SSF54695">
    <property type="entry name" value="POZ domain"/>
    <property type="match status" value="2"/>
</dbReference>
<name>A0A2S6CGI1_9PEZI</name>
<dbReference type="InterPro" id="IPR000210">
    <property type="entry name" value="BTB/POZ_dom"/>
</dbReference>
<dbReference type="Gene3D" id="3.30.710.10">
    <property type="entry name" value="Potassium Channel Kv1.1, Chain A"/>
    <property type="match status" value="2"/>
</dbReference>
<sequence length="550" mass="61222">MVWIFQEHAQGLAAAREQDAHLCDFTIICGDREWRVHKFVLGLHGGPLRAAIQGNWTEAHTNRLDLSADPVFAVDALVQSLYTFQYELADVEPTDVLTAHTQVCILADKYRLSGLHDLAAGKFEVDLRKVNLPNDDLASALTIACEALQPTTKIRNAALEYIVKSKDYLSGTKADGSTLAEVLFGNPTLACDLAQAAMHRNEIIGVVDAKRGEERFACDTCRQTFVLSTDLFIADDEDNEQRMRCPDACCDSSDRKLQYWHPVDSAELASFREQLGGLQRANSLTMAAVISLRMVIKKLANAQEDDTDLSDFTITCGNTEWRVHKLVLRLHEGALRAVTQGDWKETQNGRLDLSVDPVVAVDALVQYLYKLEYNLAEDHATLTSHTQVCIIADKYRMSDLKLAAEIKFRTAIETLGAPNDDLLEAIRSTWDAPGPTSAIRAAVLKFSVGRQDIFADDKEERSPFVALMAENVDFAIEVAQAASRQISRVVQGKYGEVRHKCVRCGGTFIADYEFYHQDENGIAWIRCPDARCSSSAMKAMDFKIVEHGER</sequence>
<gene>
    <name evidence="2" type="ORF">CBER1_09270</name>
</gene>